<evidence type="ECO:0008006" key="2">
    <source>
        <dbReference type="Google" id="ProtNLM"/>
    </source>
</evidence>
<proteinExistence type="predicted"/>
<dbReference type="AlphaFoldDB" id="A0A645ESM4"/>
<dbReference type="InterPro" id="IPR021457">
    <property type="entry name" value="DUF3108"/>
</dbReference>
<organism evidence="1">
    <name type="scientific">bioreactor metagenome</name>
    <dbReference type="NCBI Taxonomy" id="1076179"/>
    <lineage>
        <taxon>unclassified sequences</taxon>
        <taxon>metagenomes</taxon>
        <taxon>ecological metagenomes</taxon>
    </lineage>
</organism>
<reference evidence="1" key="1">
    <citation type="submission" date="2019-08" db="EMBL/GenBank/DDBJ databases">
        <authorList>
            <person name="Kucharzyk K."/>
            <person name="Murdoch R.W."/>
            <person name="Higgins S."/>
            <person name="Loffler F."/>
        </authorList>
    </citation>
    <scope>NUCLEOTIDE SEQUENCE</scope>
</reference>
<accession>A0A645ESM4</accession>
<dbReference type="EMBL" id="VSSQ01050347">
    <property type="protein sequence ID" value="MPN04436.1"/>
    <property type="molecule type" value="Genomic_DNA"/>
</dbReference>
<sequence length="83" mass="9204">MLPVKIIKREVVQVTAGKFNTILLQPIVNAGSLFKFKNTINVWVTDDDRKIPIKVATSIFIGEVGAELYRYSGVRGKVGAKIE</sequence>
<name>A0A645ESM4_9ZZZZ</name>
<protein>
    <recommendedName>
        <fullName evidence="2">DUF3108 domain-containing protein</fullName>
    </recommendedName>
</protein>
<comment type="caution">
    <text evidence="1">The sequence shown here is derived from an EMBL/GenBank/DDBJ whole genome shotgun (WGS) entry which is preliminary data.</text>
</comment>
<gene>
    <name evidence="1" type="ORF">SDC9_151674</name>
</gene>
<evidence type="ECO:0000313" key="1">
    <source>
        <dbReference type="EMBL" id="MPN04436.1"/>
    </source>
</evidence>
<dbReference type="Pfam" id="PF11306">
    <property type="entry name" value="DUF3108"/>
    <property type="match status" value="1"/>
</dbReference>